<dbReference type="InterPro" id="IPR021994">
    <property type="entry name" value="DUF3592"/>
</dbReference>
<keyword evidence="4" id="KW-1185">Reference proteome</keyword>
<dbReference type="OrthoDB" id="4212335at2"/>
<protein>
    <submittedName>
        <fullName evidence="3">Uncharacterized protein DUF3592</fullName>
    </submittedName>
</protein>
<dbReference type="AlphaFoldDB" id="A0A2P8D930"/>
<keyword evidence="1" id="KW-0812">Transmembrane</keyword>
<evidence type="ECO:0000259" key="2">
    <source>
        <dbReference type="Pfam" id="PF12158"/>
    </source>
</evidence>
<feature type="domain" description="DUF3592" evidence="2">
    <location>
        <begin position="46"/>
        <end position="111"/>
    </location>
</feature>
<evidence type="ECO:0000256" key="1">
    <source>
        <dbReference type="SAM" id="Phobius"/>
    </source>
</evidence>
<feature type="transmembrane region" description="Helical" evidence="1">
    <location>
        <begin position="116"/>
        <end position="141"/>
    </location>
</feature>
<dbReference type="EMBL" id="PYGA01000016">
    <property type="protein sequence ID" value="PSK93738.1"/>
    <property type="molecule type" value="Genomic_DNA"/>
</dbReference>
<keyword evidence="1" id="KW-0472">Membrane</keyword>
<name>A0A2P8D930_9ACTN</name>
<feature type="transmembrane region" description="Helical" evidence="1">
    <location>
        <begin position="13"/>
        <end position="33"/>
    </location>
</feature>
<dbReference type="RefSeq" id="WP_106584999.1">
    <property type="nucleotide sequence ID" value="NZ_PYGA01000016.1"/>
</dbReference>
<proteinExistence type="predicted"/>
<reference evidence="3 4" key="1">
    <citation type="submission" date="2018-03" db="EMBL/GenBank/DDBJ databases">
        <title>Genomic Encyclopedia of Archaeal and Bacterial Type Strains, Phase II (KMG-II): from individual species to whole genera.</title>
        <authorList>
            <person name="Goeker M."/>
        </authorList>
    </citation>
    <scope>NUCLEOTIDE SEQUENCE [LARGE SCALE GENOMIC DNA]</scope>
    <source>
        <strain evidence="3 4">DSM 45312</strain>
    </source>
</reference>
<dbReference type="Pfam" id="PF12158">
    <property type="entry name" value="DUF3592"/>
    <property type="match status" value="1"/>
</dbReference>
<organism evidence="3 4">
    <name type="scientific">Murinocardiopsis flavida</name>
    <dbReference type="NCBI Taxonomy" id="645275"/>
    <lineage>
        <taxon>Bacteria</taxon>
        <taxon>Bacillati</taxon>
        <taxon>Actinomycetota</taxon>
        <taxon>Actinomycetes</taxon>
        <taxon>Streptosporangiales</taxon>
        <taxon>Nocardiopsidaceae</taxon>
        <taxon>Murinocardiopsis</taxon>
    </lineage>
</organism>
<comment type="caution">
    <text evidence="3">The sequence shown here is derived from an EMBL/GenBank/DDBJ whole genome shotgun (WGS) entry which is preliminary data.</text>
</comment>
<sequence>MLAEISAFFQDTMFIWIPLILGSVFLTLGITTLRRVMALRSRGIRVPGRVTGSSGMSGNNTRATTFEFTTADGRYVHTEQSVSTSPNLMRRGRQVTVAYDPDDPERAEIIESVSQIAGAVVFTVGGCVALLAAAVITVVTLG</sequence>
<keyword evidence="1" id="KW-1133">Transmembrane helix</keyword>
<evidence type="ECO:0000313" key="3">
    <source>
        <dbReference type="EMBL" id="PSK93738.1"/>
    </source>
</evidence>
<gene>
    <name evidence="3" type="ORF">CLV63_116145</name>
</gene>
<dbReference type="Proteomes" id="UP000240542">
    <property type="component" value="Unassembled WGS sequence"/>
</dbReference>
<accession>A0A2P8D930</accession>
<evidence type="ECO:0000313" key="4">
    <source>
        <dbReference type="Proteomes" id="UP000240542"/>
    </source>
</evidence>